<organism evidence="2 3">
    <name type="scientific">Phialemonium thermophilum</name>
    <dbReference type="NCBI Taxonomy" id="223376"/>
    <lineage>
        <taxon>Eukaryota</taxon>
        <taxon>Fungi</taxon>
        <taxon>Dikarya</taxon>
        <taxon>Ascomycota</taxon>
        <taxon>Pezizomycotina</taxon>
        <taxon>Sordariomycetes</taxon>
        <taxon>Sordariomycetidae</taxon>
        <taxon>Cephalothecales</taxon>
        <taxon>Cephalothecaceae</taxon>
        <taxon>Phialemonium</taxon>
    </lineage>
</organism>
<protein>
    <recommendedName>
        <fullName evidence="4">3-phytase</fullName>
    </recommendedName>
</protein>
<evidence type="ECO:0000313" key="2">
    <source>
        <dbReference type="EMBL" id="KAL1845398.1"/>
    </source>
</evidence>
<dbReference type="PANTHER" id="PTHR20963:SF18">
    <property type="entry name" value="ACID PHOSPHATASE PHO11-RELATED"/>
    <property type="match status" value="1"/>
</dbReference>
<proteinExistence type="predicted"/>
<dbReference type="Pfam" id="PF00328">
    <property type="entry name" value="His_Phos_2"/>
    <property type="match status" value="1"/>
</dbReference>
<dbReference type="SUPFAM" id="SSF53254">
    <property type="entry name" value="Phosphoglycerate mutase-like"/>
    <property type="match status" value="1"/>
</dbReference>
<reference evidence="2 3" key="1">
    <citation type="journal article" date="2024" name="Commun. Biol.">
        <title>Comparative genomic analysis of thermophilic fungi reveals convergent evolutionary adaptations and gene losses.</title>
        <authorList>
            <person name="Steindorff A.S."/>
            <person name="Aguilar-Pontes M.V."/>
            <person name="Robinson A.J."/>
            <person name="Andreopoulos B."/>
            <person name="LaButti K."/>
            <person name="Kuo A."/>
            <person name="Mondo S."/>
            <person name="Riley R."/>
            <person name="Otillar R."/>
            <person name="Haridas S."/>
            <person name="Lipzen A."/>
            <person name="Grimwood J."/>
            <person name="Schmutz J."/>
            <person name="Clum A."/>
            <person name="Reid I.D."/>
            <person name="Moisan M.C."/>
            <person name="Butler G."/>
            <person name="Nguyen T.T.M."/>
            <person name="Dewar K."/>
            <person name="Conant G."/>
            <person name="Drula E."/>
            <person name="Henrissat B."/>
            <person name="Hansel C."/>
            <person name="Singer S."/>
            <person name="Hutchinson M.I."/>
            <person name="de Vries R.P."/>
            <person name="Natvig D.O."/>
            <person name="Powell A.J."/>
            <person name="Tsang A."/>
            <person name="Grigoriev I.V."/>
        </authorList>
    </citation>
    <scope>NUCLEOTIDE SEQUENCE [LARGE SCALE GENOMIC DNA]</scope>
    <source>
        <strain evidence="2 3">ATCC 24622</strain>
    </source>
</reference>
<evidence type="ECO:0008006" key="4">
    <source>
        <dbReference type="Google" id="ProtNLM"/>
    </source>
</evidence>
<accession>A0ABR3VUU0</accession>
<dbReference type="InterPro" id="IPR000560">
    <property type="entry name" value="His_Pase_clade-2"/>
</dbReference>
<dbReference type="PANTHER" id="PTHR20963">
    <property type="entry name" value="MULTIPLE INOSITOL POLYPHOSPHATE PHOSPHATASE-RELATED"/>
    <property type="match status" value="1"/>
</dbReference>
<dbReference type="Gene3D" id="3.40.50.1240">
    <property type="entry name" value="Phosphoglycerate mutase-like"/>
    <property type="match status" value="1"/>
</dbReference>
<dbReference type="EMBL" id="JAZHXJ010001112">
    <property type="protein sequence ID" value="KAL1845398.1"/>
    <property type="molecule type" value="Genomic_DNA"/>
</dbReference>
<dbReference type="InterPro" id="IPR029033">
    <property type="entry name" value="His_PPase_superfam"/>
</dbReference>
<evidence type="ECO:0000313" key="3">
    <source>
        <dbReference type="Proteomes" id="UP001586593"/>
    </source>
</evidence>
<sequence>MLRRHGERFPQSSDVVHFAATLKKIYAAADNGNSNSSSTSGGWTNDLEFLNRWQYFIPDEGYVELESYTGPYSGLLSSYRLGTEYRARYGHLWNPRENKTIPMFTSEFERVVQTARKFGEGFFGWNYSTSVALNIISESPDMGANSLTPNCPGDNDTQVCDGLTNYMPQFDVAAARLKAQNPGLDLNATDIYNLMTMAAFELNIRGYSDWIDVFTMDEWVSFGYTQDLHFYYCAG</sequence>
<dbReference type="CDD" id="cd07061">
    <property type="entry name" value="HP_HAP_like"/>
    <property type="match status" value="1"/>
</dbReference>
<keyword evidence="1" id="KW-0378">Hydrolase</keyword>
<keyword evidence="3" id="KW-1185">Reference proteome</keyword>
<comment type="caution">
    <text evidence="2">The sequence shown here is derived from an EMBL/GenBank/DDBJ whole genome shotgun (WGS) entry which is preliminary data.</text>
</comment>
<gene>
    <name evidence="2" type="ORF">VTK73DRAFT_590</name>
</gene>
<dbReference type="Proteomes" id="UP001586593">
    <property type="component" value="Unassembled WGS sequence"/>
</dbReference>
<evidence type="ECO:0000256" key="1">
    <source>
        <dbReference type="ARBA" id="ARBA00022801"/>
    </source>
</evidence>
<name>A0ABR3VUU0_9PEZI</name>